<evidence type="ECO:0000313" key="2">
    <source>
        <dbReference type="Proteomes" id="UP001143856"/>
    </source>
</evidence>
<reference evidence="1" key="1">
    <citation type="submission" date="2022-10" db="EMBL/GenBank/DDBJ databases">
        <title>Genome Sequence of Xylaria curta.</title>
        <authorList>
            <person name="Buettner E."/>
        </authorList>
    </citation>
    <scope>NUCLEOTIDE SEQUENCE</scope>
    <source>
        <strain evidence="1">Babe10</strain>
    </source>
</reference>
<evidence type="ECO:0000313" key="1">
    <source>
        <dbReference type="EMBL" id="KAJ2981266.1"/>
    </source>
</evidence>
<organism evidence="1 2">
    <name type="scientific">Xylaria curta</name>
    <dbReference type="NCBI Taxonomy" id="42375"/>
    <lineage>
        <taxon>Eukaryota</taxon>
        <taxon>Fungi</taxon>
        <taxon>Dikarya</taxon>
        <taxon>Ascomycota</taxon>
        <taxon>Pezizomycotina</taxon>
        <taxon>Sordariomycetes</taxon>
        <taxon>Xylariomycetidae</taxon>
        <taxon>Xylariales</taxon>
        <taxon>Xylariaceae</taxon>
        <taxon>Xylaria</taxon>
    </lineage>
</organism>
<dbReference type="EMBL" id="JAPDGR010001583">
    <property type="protein sequence ID" value="KAJ2981266.1"/>
    <property type="molecule type" value="Genomic_DNA"/>
</dbReference>
<dbReference type="Proteomes" id="UP001143856">
    <property type="component" value="Unassembled WGS sequence"/>
</dbReference>
<comment type="caution">
    <text evidence="1">The sequence shown here is derived from an EMBL/GenBank/DDBJ whole genome shotgun (WGS) entry which is preliminary data.</text>
</comment>
<gene>
    <name evidence="1" type="ORF">NUW58_g6731</name>
</gene>
<keyword evidence="2" id="KW-1185">Reference proteome</keyword>
<sequence>MTTQADSMSNQTAIADQPPAAASGHTIPTTAVIVTEKCYLRPYEDSDAEPMVETMDEMAKDPEVIQYLRVQLPSPYTLADSQSWIKFCHSSTMLMFGVFTLEGEWAGSVSLRPHNEHKIYAGTHELGYLMVRKFWGRGIMTDAVRAFTPWAFATYPDLLRIEAVVFDSNAASLRVLEKCGFIKEGRRRLAVVKDGRQMDEFVLGLVRTDLTS</sequence>
<accession>A0ACC1NS06</accession>
<name>A0ACC1NS06_9PEZI</name>
<proteinExistence type="predicted"/>
<protein>
    <submittedName>
        <fullName evidence="1">Uncharacterized protein</fullName>
    </submittedName>
</protein>